<dbReference type="Pfam" id="PF02803">
    <property type="entry name" value="Thiolase_C"/>
    <property type="match status" value="1"/>
</dbReference>
<dbReference type="Gene3D" id="3.40.47.10">
    <property type="match status" value="1"/>
</dbReference>
<evidence type="ECO:0000313" key="5">
    <source>
        <dbReference type="EMBL" id="EQD46059.1"/>
    </source>
</evidence>
<evidence type="ECO:0000256" key="3">
    <source>
        <dbReference type="ARBA" id="ARBA00023315"/>
    </source>
</evidence>
<evidence type="ECO:0000256" key="1">
    <source>
        <dbReference type="ARBA" id="ARBA00010982"/>
    </source>
</evidence>
<proteinExistence type="inferred from homology"/>
<keyword evidence="3 5" id="KW-0012">Acyltransferase</keyword>
<reference evidence="5" key="2">
    <citation type="journal article" date="2014" name="ISME J.">
        <title>Microbial stratification in low pH oxic and suboxic macroscopic growths along an acid mine drainage.</title>
        <authorList>
            <person name="Mendez-Garcia C."/>
            <person name="Mesa V."/>
            <person name="Sprenger R.R."/>
            <person name="Richter M."/>
            <person name="Diez M.S."/>
            <person name="Solano J."/>
            <person name="Bargiela R."/>
            <person name="Golyshina O.V."/>
            <person name="Manteca A."/>
            <person name="Ramos J.L."/>
            <person name="Gallego J.R."/>
            <person name="Llorente I."/>
            <person name="Martins Dos Santos V.A."/>
            <person name="Jensen O.N."/>
            <person name="Pelaez A.I."/>
            <person name="Sanchez J."/>
            <person name="Ferrer M."/>
        </authorList>
    </citation>
    <scope>NUCLEOTIDE SEQUENCE</scope>
</reference>
<protein>
    <submittedName>
        <fullName evidence="5">Thiolase</fullName>
        <ecNumber evidence="5">2.3.1.-</ecNumber>
    </submittedName>
</protein>
<evidence type="ECO:0000256" key="2">
    <source>
        <dbReference type="ARBA" id="ARBA00022679"/>
    </source>
</evidence>
<dbReference type="InterPro" id="IPR020617">
    <property type="entry name" value="Thiolase_C"/>
</dbReference>
<organism evidence="5">
    <name type="scientific">mine drainage metagenome</name>
    <dbReference type="NCBI Taxonomy" id="410659"/>
    <lineage>
        <taxon>unclassified sequences</taxon>
        <taxon>metagenomes</taxon>
        <taxon>ecological metagenomes</taxon>
    </lineage>
</organism>
<gene>
    <name evidence="5" type="ORF">B1B_12760</name>
</gene>
<dbReference type="GO" id="GO:0016747">
    <property type="term" value="F:acyltransferase activity, transferring groups other than amino-acyl groups"/>
    <property type="evidence" value="ECO:0007669"/>
    <property type="project" value="InterPro"/>
</dbReference>
<dbReference type="EMBL" id="AUZY01008378">
    <property type="protein sequence ID" value="EQD46059.1"/>
    <property type="molecule type" value="Genomic_DNA"/>
</dbReference>
<accession>T1AZJ1</accession>
<reference evidence="5" key="1">
    <citation type="submission" date="2013-08" db="EMBL/GenBank/DDBJ databases">
        <authorList>
            <person name="Mendez C."/>
            <person name="Richter M."/>
            <person name="Ferrer M."/>
            <person name="Sanchez J."/>
        </authorList>
    </citation>
    <scope>NUCLEOTIDE SEQUENCE</scope>
</reference>
<evidence type="ECO:0000259" key="4">
    <source>
        <dbReference type="Pfam" id="PF02803"/>
    </source>
</evidence>
<comment type="similarity">
    <text evidence="1">Belongs to the thiolase-like superfamily. Thiolase family.</text>
</comment>
<keyword evidence="2 5" id="KW-0808">Transferase</keyword>
<dbReference type="InterPro" id="IPR016039">
    <property type="entry name" value="Thiolase-like"/>
</dbReference>
<dbReference type="PANTHER" id="PTHR18919">
    <property type="entry name" value="ACETYL-COA C-ACYLTRANSFERASE"/>
    <property type="match status" value="1"/>
</dbReference>
<feature type="domain" description="Thiolase C-terminal" evidence="4">
    <location>
        <begin position="1"/>
        <end position="79"/>
    </location>
</feature>
<dbReference type="EC" id="2.3.1.-" evidence="5"/>
<dbReference type="PANTHER" id="PTHR18919:SF107">
    <property type="entry name" value="ACETYL-COA ACETYLTRANSFERASE, CYTOSOLIC"/>
    <property type="match status" value="1"/>
</dbReference>
<comment type="caution">
    <text evidence="5">The sequence shown here is derived from an EMBL/GenBank/DDBJ whole genome shotgun (WGS) entry which is preliminary data.</text>
</comment>
<name>T1AZJ1_9ZZZZ</name>
<dbReference type="AlphaFoldDB" id="T1AZJ1"/>
<sequence length="81" mass="8295">MLEIIEAFAAVAITSSPMLEVEPDRVNPTGGVIAVGHPIRAFGPRILGGLTLELRRRGGGIGEATICSGLAQGEATLVEVA</sequence>
<dbReference type="SUPFAM" id="SSF53901">
    <property type="entry name" value="Thiolase-like"/>
    <property type="match status" value="1"/>
</dbReference>